<evidence type="ECO:0000256" key="5">
    <source>
        <dbReference type="ARBA" id="ARBA00022764"/>
    </source>
</evidence>
<keyword evidence="12" id="KW-1185">Reference proteome</keyword>
<dbReference type="InterPro" id="IPR009056">
    <property type="entry name" value="Cyt_c-like_dom"/>
</dbReference>
<accession>A0ABT2BXM3</accession>
<proteinExistence type="predicted"/>
<keyword evidence="5" id="KW-0574">Periplasm</keyword>
<dbReference type="InterPro" id="IPR024167">
    <property type="entry name" value="Cytochrome_c4-like"/>
</dbReference>
<dbReference type="Pfam" id="PF00034">
    <property type="entry name" value="Cytochrom_C"/>
    <property type="match status" value="2"/>
</dbReference>
<dbReference type="PANTHER" id="PTHR33751:SF9">
    <property type="entry name" value="CYTOCHROME C4"/>
    <property type="match status" value="1"/>
</dbReference>
<feature type="domain" description="Cytochrome c" evidence="10">
    <location>
        <begin position="113"/>
        <end position="195"/>
    </location>
</feature>
<evidence type="ECO:0000256" key="2">
    <source>
        <dbReference type="ARBA" id="ARBA00022448"/>
    </source>
</evidence>
<evidence type="ECO:0000256" key="9">
    <source>
        <dbReference type="SAM" id="SignalP"/>
    </source>
</evidence>
<evidence type="ECO:0000256" key="8">
    <source>
        <dbReference type="PROSITE-ProRule" id="PRU00433"/>
    </source>
</evidence>
<feature type="signal peptide" evidence="9">
    <location>
        <begin position="1"/>
        <end position="21"/>
    </location>
</feature>
<keyword evidence="6" id="KW-0249">Electron transport</keyword>
<comment type="caution">
    <text evidence="11">The sequence shown here is derived from an EMBL/GenBank/DDBJ whole genome shotgun (WGS) entry which is preliminary data.</text>
</comment>
<reference evidence="11" key="1">
    <citation type="submission" date="2022-08" db="EMBL/GenBank/DDBJ databases">
        <title>Reclassification of Massilia species as members of the genera Telluria, Duganella, Pseudoduganella, Mokoshia gen. nov. and Zemynaea gen. nov. using orthogonal and non-orthogonal genome-based approaches.</title>
        <authorList>
            <person name="Bowman J.P."/>
        </authorList>
    </citation>
    <scope>NUCLEOTIDE SEQUENCE</scope>
    <source>
        <strain evidence="11">LMG 11547</strain>
    </source>
</reference>
<dbReference type="RefSeq" id="WP_259448987.1">
    <property type="nucleotide sequence ID" value="NZ_CP119520.1"/>
</dbReference>
<protein>
    <submittedName>
        <fullName evidence="11">Cytochrome c4</fullName>
    </submittedName>
</protein>
<dbReference type="InterPro" id="IPR036909">
    <property type="entry name" value="Cyt_c-like_dom_sf"/>
</dbReference>
<name>A0ABT2BXM3_9BURK</name>
<evidence type="ECO:0000313" key="11">
    <source>
        <dbReference type="EMBL" id="MCS0629890.1"/>
    </source>
</evidence>
<feature type="domain" description="Cytochrome c" evidence="10">
    <location>
        <begin position="22"/>
        <end position="104"/>
    </location>
</feature>
<evidence type="ECO:0000256" key="4">
    <source>
        <dbReference type="ARBA" id="ARBA00022723"/>
    </source>
</evidence>
<dbReference type="PANTHER" id="PTHR33751">
    <property type="entry name" value="CBB3-TYPE CYTOCHROME C OXIDASE SUBUNIT FIXP"/>
    <property type="match status" value="1"/>
</dbReference>
<keyword evidence="2" id="KW-0813">Transport</keyword>
<dbReference type="Proteomes" id="UP001165263">
    <property type="component" value="Unassembled WGS sequence"/>
</dbReference>
<feature type="chain" id="PRO_5045995970" evidence="9">
    <location>
        <begin position="22"/>
        <end position="197"/>
    </location>
</feature>
<dbReference type="PIRSF" id="PIRSF000005">
    <property type="entry name" value="Cytochrome_c4"/>
    <property type="match status" value="1"/>
</dbReference>
<evidence type="ECO:0000313" key="12">
    <source>
        <dbReference type="Proteomes" id="UP001165263"/>
    </source>
</evidence>
<keyword evidence="7 8" id="KW-0408">Iron</keyword>
<keyword evidence="9" id="KW-0732">Signal</keyword>
<evidence type="ECO:0000259" key="10">
    <source>
        <dbReference type="PROSITE" id="PS51007"/>
    </source>
</evidence>
<keyword evidence="4 8" id="KW-0479">Metal-binding</keyword>
<dbReference type="Gene3D" id="1.10.760.10">
    <property type="entry name" value="Cytochrome c-like domain"/>
    <property type="match status" value="2"/>
</dbReference>
<dbReference type="SUPFAM" id="SSF46626">
    <property type="entry name" value="Cytochrome c"/>
    <property type="match status" value="2"/>
</dbReference>
<dbReference type="InterPro" id="IPR050597">
    <property type="entry name" value="Cytochrome_c_Oxidase_Subunit"/>
</dbReference>
<evidence type="ECO:0000256" key="7">
    <source>
        <dbReference type="ARBA" id="ARBA00023004"/>
    </source>
</evidence>
<keyword evidence="3 8" id="KW-0349">Heme</keyword>
<sequence length="197" mass="21043">MKNLKNACAVLALVLPLAAWAGNVEAGRIKSESERCQECHGADGNGNGEDGKFARLAGQYPAYIVKQLQDFRSGARKHDYMMVMARSLDEADIADIAAYYGGLPAMRGEATHADAATAQRLFATCAACHGPQGKGTGNAAFPVIGGQDVKYLRNQLLAWRSGERRNSPGGTMNEATKGLTDAEIDVLAHYLSGIQER</sequence>
<gene>
    <name evidence="11" type="ORF">NX786_11155</name>
</gene>
<evidence type="ECO:0000256" key="3">
    <source>
        <dbReference type="ARBA" id="ARBA00022617"/>
    </source>
</evidence>
<evidence type="ECO:0000256" key="1">
    <source>
        <dbReference type="ARBA" id="ARBA00004418"/>
    </source>
</evidence>
<dbReference type="PROSITE" id="PS51007">
    <property type="entry name" value="CYTC"/>
    <property type="match status" value="2"/>
</dbReference>
<organism evidence="11 12">
    <name type="scientific">Telluria mixta</name>
    <dbReference type="NCBI Taxonomy" id="34071"/>
    <lineage>
        <taxon>Bacteria</taxon>
        <taxon>Pseudomonadati</taxon>
        <taxon>Pseudomonadota</taxon>
        <taxon>Betaproteobacteria</taxon>
        <taxon>Burkholderiales</taxon>
        <taxon>Oxalobacteraceae</taxon>
        <taxon>Telluria group</taxon>
        <taxon>Telluria</taxon>
    </lineage>
</organism>
<comment type="subcellular location">
    <subcellularLocation>
        <location evidence="1">Periplasm</location>
    </subcellularLocation>
</comment>
<dbReference type="EMBL" id="JANUHC010000003">
    <property type="protein sequence ID" value="MCS0629890.1"/>
    <property type="molecule type" value="Genomic_DNA"/>
</dbReference>
<evidence type="ECO:0000256" key="6">
    <source>
        <dbReference type="ARBA" id="ARBA00022982"/>
    </source>
</evidence>